<comment type="caution">
    <text evidence="9">The sequence shown here is derived from an EMBL/GenBank/DDBJ whole genome shotgun (WGS) entry which is preliminary data.</text>
</comment>
<evidence type="ECO:0000256" key="2">
    <source>
        <dbReference type="ARBA" id="ARBA00007998"/>
    </source>
</evidence>
<proteinExistence type="inferred from homology"/>
<feature type="transmembrane region" description="Helical" evidence="8">
    <location>
        <begin position="42"/>
        <end position="62"/>
    </location>
</feature>
<keyword evidence="4" id="KW-0309">Germination</keyword>
<feature type="transmembrane region" description="Helical" evidence="8">
    <location>
        <begin position="121"/>
        <end position="139"/>
    </location>
</feature>
<evidence type="ECO:0000313" key="10">
    <source>
        <dbReference type="Proteomes" id="UP000078454"/>
    </source>
</evidence>
<feature type="transmembrane region" description="Helical" evidence="8">
    <location>
        <begin position="274"/>
        <end position="294"/>
    </location>
</feature>
<organism evidence="9 10">
    <name type="scientific">Paenibacillus oryzisoli</name>
    <dbReference type="NCBI Taxonomy" id="1850517"/>
    <lineage>
        <taxon>Bacteria</taxon>
        <taxon>Bacillati</taxon>
        <taxon>Bacillota</taxon>
        <taxon>Bacilli</taxon>
        <taxon>Bacillales</taxon>
        <taxon>Paenibacillaceae</taxon>
        <taxon>Paenibacillus</taxon>
    </lineage>
</organism>
<evidence type="ECO:0000313" key="9">
    <source>
        <dbReference type="EMBL" id="OAS14921.1"/>
    </source>
</evidence>
<protein>
    <submittedName>
        <fullName evidence="9">Uncharacterized protein</fullName>
    </submittedName>
</protein>
<evidence type="ECO:0000256" key="7">
    <source>
        <dbReference type="ARBA" id="ARBA00023136"/>
    </source>
</evidence>
<dbReference type="PANTHER" id="PTHR34975">
    <property type="entry name" value="SPORE GERMINATION PROTEIN A2"/>
    <property type="match status" value="1"/>
</dbReference>
<dbReference type="InterPro" id="IPR004761">
    <property type="entry name" value="Spore_GerAB"/>
</dbReference>
<feature type="transmembrane region" description="Helical" evidence="8">
    <location>
        <begin position="306"/>
        <end position="324"/>
    </location>
</feature>
<evidence type="ECO:0000256" key="5">
    <source>
        <dbReference type="ARBA" id="ARBA00022692"/>
    </source>
</evidence>
<dbReference type="NCBIfam" id="TIGR00912">
    <property type="entry name" value="2A0309"/>
    <property type="match status" value="1"/>
</dbReference>
<feature type="transmembrane region" description="Helical" evidence="8">
    <location>
        <begin position="218"/>
        <end position="244"/>
    </location>
</feature>
<dbReference type="RefSeq" id="WP_068669115.1">
    <property type="nucleotide sequence ID" value="NZ_LYPB01000087.1"/>
</dbReference>
<evidence type="ECO:0000256" key="6">
    <source>
        <dbReference type="ARBA" id="ARBA00022989"/>
    </source>
</evidence>
<comment type="similarity">
    <text evidence="2">Belongs to the amino acid-polyamine-organocation (APC) superfamily. Spore germination protein (SGP) (TC 2.A.3.9) family.</text>
</comment>
<dbReference type="STRING" id="1850517.A8708_05330"/>
<evidence type="ECO:0000256" key="1">
    <source>
        <dbReference type="ARBA" id="ARBA00004141"/>
    </source>
</evidence>
<comment type="subcellular location">
    <subcellularLocation>
        <location evidence="1">Membrane</location>
        <topology evidence="1">Multi-pass membrane protein</topology>
    </subcellularLocation>
</comment>
<keyword evidence="5 8" id="KW-0812">Transmembrane</keyword>
<dbReference type="EMBL" id="LYPB01000087">
    <property type="protein sequence ID" value="OAS14921.1"/>
    <property type="molecule type" value="Genomic_DNA"/>
</dbReference>
<evidence type="ECO:0000256" key="3">
    <source>
        <dbReference type="ARBA" id="ARBA00022448"/>
    </source>
</evidence>
<feature type="transmembrane region" description="Helical" evidence="8">
    <location>
        <begin position="336"/>
        <end position="356"/>
    </location>
</feature>
<name>A0A198A1M7_9BACL</name>
<keyword evidence="3" id="KW-0813">Transport</keyword>
<dbReference type="OrthoDB" id="2078716at2"/>
<reference evidence="9 10" key="1">
    <citation type="submission" date="2016-05" db="EMBL/GenBank/DDBJ databases">
        <title>Paenibacillus sp. 1ZS3-15 nov., isolated from the rhizosphere soil.</title>
        <authorList>
            <person name="Zhang X.X."/>
            <person name="Zhang J."/>
        </authorList>
    </citation>
    <scope>NUCLEOTIDE SEQUENCE [LARGE SCALE GENOMIC DNA]</scope>
    <source>
        <strain evidence="9 10">1ZS3-15</strain>
    </source>
</reference>
<dbReference type="Proteomes" id="UP000078454">
    <property type="component" value="Unassembled WGS sequence"/>
</dbReference>
<dbReference type="PANTHER" id="PTHR34975:SF2">
    <property type="entry name" value="SPORE GERMINATION PROTEIN A2"/>
    <property type="match status" value="1"/>
</dbReference>
<evidence type="ECO:0000256" key="4">
    <source>
        <dbReference type="ARBA" id="ARBA00022544"/>
    </source>
</evidence>
<keyword evidence="10" id="KW-1185">Reference proteome</keyword>
<dbReference type="GO" id="GO:0009847">
    <property type="term" value="P:spore germination"/>
    <property type="evidence" value="ECO:0007669"/>
    <property type="project" value="InterPro"/>
</dbReference>
<dbReference type="Gene3D" id="1.20.1740.10">
    <property type="entry name" value="Amino acid/polyamine transporter I"/>
    <property type="match status" value="1"/>
</dbReference>
<feature type="transmembrane region" description="Helical" evidence="8">
    <location>
        <begin position="185"/>
        <end position="206"/>
    </location>
</feature>
<sequence length="372" mass="41740">MNQTLVQISTRQFMILVIFHTMGSAIVLMPGVISHGAAQDTWIAAVLGMIVGIVPIWIYLSLGGRFPGLTIAEYCELLMGKWLGKAVSVLFLSFYLLFSAFLLREIGDFVSTQTLTETPIMVIHAMFMLMIVTASRLGIETLGRAGEVLFPFVIVLLLIFFGFLIPEIKLQNLQPILSTETKPIIESAILFVVDPILELSVFLMIFPYVKQNKLIKPFIWGALIGSVILTCIILFSILVLGAYITVIQLYPSYALARYIRFGGFIQRIEEVVSGIWYISMFFKLTLTFCASSLLIKQTFQLRESKFLVFPLALVVVPLAQIISPNHTYTLAFAEDTWILVTSTFAICIPIVLLLLSSWRSYRVRKKASSNPK</sequence>
<feature type="transmembrane region" description="Helical" evidence="8">
    <location>
        <begin position="82"/>
        <end position="101"/>
    </location>
</feature>
<feature type="transmembrane region" description="Helical" evidence="8">
    <location>
        <begin position="148"/>
        <end position="165"/>
    </location>
</feature>
<keyword evidence="7 8" id="KW-0472">Membrane</keyword>
<gene>
    <name evidence="9" type="ORF">A8708_05330</name>
</gene>
<accession>A0A198A1M7</accession>
<dbReference type="Pfam" id="PF03845">
    <property type="entry name" value="Spore_permease"/>
    <property type="match status" value="1"/>
</dbReference>
<keyword evidence="6 8" id="KW-1133">Transmembrane helix</keyword>
<dbReference type="GO" id="GO:0016020">
    <property type="term" value="C:membrane"/>
    <property type="evidence" value="ECO:0007669"/>
    <property type="project" value="UniProtKB-SubCell"/>
</dbReference>
<feature type="transmembrane region" description="Helical" evidence="8">
    <location>
        <begin position="12"/>
        <end position="36"/>
    </location>
</feature>
<evidence type="ECO:0000256" key="8">
    <source>
        <dbReference type="SAM" id="Phobius"/>
    </source>
</evidence>
<dbReference type="AlphaFoldDB" id="A0A198A1M7"/>